<keyword evidence="3 5" id="KW-0560">Oxidoreductase</keyword>
<sequence>MGCDPHRLIEANHVVTIYRSEPTNSNGGRDVSKSLLAHEARLLFYPGLRLSAYASTSSTTQHALIQPQSAPKEPPLAVLPTKTLLYSVLFTSIMSSPLLKPCLGLLKYVIESESSWLHPSKNPTMKYLLRTTIYNHFCAGENEREVRQSVKYMKGLGFKGVILGYARESIAKVEDIDPYVACETTKHEVLDRAVDEWKEGNLRTLRMIEKGDYLGIKFTGAGPAAVEALTRGDTTPPPRIQQAIKEICAETAAQGSRLWIDAEQQIFQPAIDSWTIDLMREFNRHGTVVVFNTIQAYLKTSSENVSRHLRLAQKEGWTLGIKLVRGAYIAHDYRTRIHDSKSDTDNNYNHIAQSLLTRQFPVGESPPLRVWPDVRLFVASHNAESVRKAYSISRYRVQNGLPTIPVELGQLQGMADEVSCELLAHNSAEDVATEQGQGKYDAVPGVFKCLAWGSVEECLHFLLRRAVENQSAMERTRHTAVALRKEAWRRFRW</sequence>
<dbReference type="OrthoDB" id="5464at2759"/>
<evidence type="ECO:0000256" key="4">
    <source>
        <dbReference type="ARBA" id="ARBA00023062"/>
    </source>
</evidence>
<dbReference type="GO" id="GO:0004657">
    <property type="term" value="F:proline dehydrogenase activity"/>
    <property type="evidence" value="ECO:0007669"/>
    <property type="project" value="UniProtKB-EC"/>
</dbReference>
<dbReference type="EMBL" id="JYKN01002559">
    <property type="protein sequence ID" value="KKK15877.1"/>
    <property type="molecule type" value="Genomic_DNA"/>
</dbReference>
<organism evidence="7 8">
    <name type="scientific">Aspergillus ochraceoroseus</name>
    <dbReference type="NCBI Taxonomy" id="138278"/>
    <lineage>
        <taxon>Eukaryota</taxon>
        <taxon>Fungi</taxon>
        <taxon>Dikarya</taxon>
        <taxon>Ascomycota</taxon>
        <taxon>Pezizomycotina</taxon>
        <taxon>Eurotiomycetes</taxon>
        <taxon>Eurotiomycetidae</taxon>
        <taxon>Eurotiales</taxon>
        <taxon>Aspergillaceae</taxon>
        <taxon>Aspergillus</taxon>
        <taxon>Aspergillus subgen. Nidulantes</taxon>
    </lineage>
</organism>
<dbReference type="AlphaFoldDB" id="A0A0F8WWZ1"/>
<protein>
    <recommendedName>
        <fullName evidence="2 5">Proline dehydrogenase</fullName>
        <ecNumber evidence="2 5">1.5.5.2</ecNumber>
    </recommendedName>
</protein>
<dbReference type="PANTHER" id="PTHR13914">
    <property type="entry name" value="PROLINE OXIDASE"/>
    <property type="match status" value="1"/>
</dbReference>
<dbReference type="SUPFAM" id="SSF51730">
    <property type="entry name" value="FAD-linked oxidoreductase"/>
    <property type="match status" value="1"/>
</dbReference>
<keyword evidence="4 5" id="KW-0642">Proline metabolism</keyword>
<keyword evidence="5" id="KW-0274">FAD</keyword>
<evidence type="ECO:0000256" key="1">
    <source>
        <dbReference type="ARBA" id="ARBA00005869"/>
    </source>
</evidence>
<dbReference type="Pfam" id="PF01619">
    <property type="entry name" value="Pro_dh"/>
    <property type="match status" value="1"/>
</dbReference>
<dbReference type="Proteomes" id="UP000034947">
    <property type="component" value="Unassembled WGS sequence"/>
</dbReference>
<dbReference type="VEuPathDB" id="FungiDB:P175DRAFT_0473093"/>
<evidence type="ECO:0000259" key="6">
    <source>
        <dbReference type="Pfam" id="PF01619"/>
    </source>
</evidence>
<dbReference type="InterPro" id="IPR015659">
    <property type="entry name" value="Proline_oxidase"/>
</dbReference>
<comment type="similarity">
    <text evidence="1 5">Belongs to the proline oxidase family.</text>
</comment>
<evidence type="ECO:0000256" key="2">
    <source>
        <dbReference type="ARBA" id="ARBA00012695"/>
    </source>
</evidence>
<reference evidence="7 8" key="1">
    <citation type="submission" date="2015-02" db="EMBL/GenBank/DDBJ databases">
        <title>Draft Genome Sequences of Two Closely-Related Aflatoxigenic Aspergillus Species Obtained from the Cote d'Ivoire.</title>
        <authorList>
            <person name="Moore G.G."/>
            <person name="Beltz S.B."/>
            <person name="Mack B.M."/>
        </authorList>
    </citation>
    <scope>NUCLEOTIDE SEQUENCE [LARGE SCALE GENOMIC DNA]</scope>
    <source>
        <strain evidence="7 8">SRRC1432</strain>
    </source>
</reference>
<evidence type="ECO:0000313" key="7">
    <source>
        <dbReference type="EMBL" id="KKK15877.1"/>
    </source>
</evidence>
<evidence type="ECO:0000313" key="8">
    <source>
        <dbReference type="Proteomes" id="UP000034947"/>
    </source>
</evidence>
<dbReference type="GO" id="GO:0005739">
    <property type="term" value="C:mitochondrion"/>
    <property type="evidence" value="ECO:0007669"/>
    <property type="project" value="TreeGrafter"/>
</dbReference>
<dbReference type="PANTHER" id="PTHR13914:SF34">
    <property type="entry name" value="PROLINE DEHYDROGENASE"/>
    <property type="match status" value="1"/>
</dbReference>
<evidence type="ECO:0000256" key="5">
    <source>
        <dbReference type="RuleBase" id="RU364054"/>
    </source>
</evidence>
<accession>A0A0F8WWZ1</accession>
<comment type="catalytic activity">
    <reaction evidence="5">
        <text>L-proline + a quinone = (S)-1-pyrroline-5-carboxylate + a quinol + H(+)</text>
        <dbReference type="Rhea" id="RHEA:23784"/>
        <dbReference type="ChEBI" id="CHEBI:15378"/>
        <dbReference type="ChEBI" id="CHEBI:17388"/>
        <dbReference type="ChEBI" id="CHEBI:24646"/>
        <dbReference type="ChEBI" id="CHEBI:60039"/>
        <dbReference type="ChEBI" id="CHEBI:132124"/>
        <dbReference type="EC" id="1.5.5.2"/>
    </reaction>
</comment>
<comment type="caution">
    <text evidence="7">The sequence shown here is derived from an EMBL/GenBank/DDBJ whole genome shotgun (WGS) entry which is preliminary data.</text>
</comment>
<gene>
    <name evidence="7" type="ORF">AOCH_002719</name>
</gene>
<keyword evidence="8" id="KW-1185">Reference proteome</keyword>
<dbReference type="GO" id="GO:0010133">
    <property type="term" value="P:L-proline catabolic process to L-glutamate"/>
    <property type="evidence" value="ECO:0007669"/>
    <property type="project" value="TreeGrafter"/>
</dbReference>
<dbReference type="GO" id="GO:0071949">
    <property type="term" value="F:FAD binding"/>
    <property type="evidence" value="ECO:0007669"/>
    <property type="project" value="TreeGrafter"/>
</dbReference>
<dbReference type="Gene3D" id="3.20.20.220">
    <property type="match status" value="1"/>
</dbReference>
<proteinExistence type="inferred from homology"/>
<comment type="function">
    <text evidence="5">Converts proline to delta-1-pyrroline-5-carboxylate.</text>
</comment>
<evidence type="ECO:0000256" key="3">
    <source>
        <dbReference type="ARBA" id="ARBA00023002"/>
    </source>
</evidence>
<dbReference type="InterPro" id="IPR002872">
    <property type="entry name" value="Proline_DH_dom"/>
</dbReference>
<dbReference type="InterPro" id="IPR029041">
    <property type="entry name" value="FAD-linked_oxidoreductase-like"/>
</dbReference>
<keyword evidence="5" id="KW-0285">Flavoprotein</keyword>
<name>A0A0F8WWZ1_9EURO</name>
<comment type="cofactor">
    <cofactor evidence="5">
        <name>FAD</name>
        <dbReference type="ChEBI" id="CHEBI:57692"/>
    </cofactor>
</comment>
<feature type="domain" description="Proline dehydrogenase" evidence="6">
    <location>
        <begin position="148"/>
        <end position="477"/>
    </location>
</feature>
<dbReference type="EC" id="1.5.5.2" evidence="2 5"/>